<organism evidence="2 3">
    <name type="scientific">Paenibacillus lemnae</name>
    <dbReference type="NCBI Taxonomy" id="1330551"/>
    <lineage>
        <taxon>Bacteria</taxon>
        <taxon>Bacillati</taxon>
        <taxon>Bacillota</taxon>
        <taxon>Bacilli</taxon>
        <taxon>Bacillales</taxon>
        <taxon>Paenibacillaceae</taxon>
        <taxon>Paenibacillus</taxon>
    </lineage>
</organism>
<dbReference type="RefSeq" id="WP_169505102.1">
    <property type="nucleotide sequence ID" value="NZ_JABBPN010000009.1"/>
</dbReference>
<dbReference type="Pfam" id="PF13826">
    <property type="entry name" value="Monooxy_af470-like"/>
    <property type="match status" value="1"/>
</dbReference>
<evidence type="ECO:0000256" key="1">
    <source>
        <dbReference type="SAM" id="MobiDB-lite"/>
    </source>
</evidence>
<accession>A0A848M6Q8</accession>
<gene>
    <name evidence="2" type="ORF">HII30_11095</name>
</gene>
<evidence type="ECO:0000313" key="2">
    <source>
        <dbReference type="EMBL" id="NMO96316.1"/>
    </source>
</evidence>
<reference evidence="2 3" key="1">
    <citation type="submission" date="2020-04" db="EMBL/GenBank/DDBJ databases">
        <title>Paenibacillus algicola sp. nov., a novel marine bacterium producing alginate lyase.</title>
        <authorList>
            <person name="Huang H."/>
        </authorList>
    </citation>
    <scope>NUCLEOTIDE SEQUENCE [LARGE SCALE GENOMIC DNA]</scope>
    <source>
        <strain evidence="2 3">L7-75</strain>
    </source>
</reference>
<dbReference type="Proteomes" id="UP000565468">
    <property type="component" value="Unassembled WGS sequence"/>
</dbReference>
<proteinExistence type="predicted"/>
<evidence type="ECO:0000313" key="3">
    <source>
        <dbReference type="Proteomes" id="UP000565468"/>
    </source>
</evidence>
<dbReference type="AlphaFoldDB" id="A0A848M6Q8"/>
<feature type="region of interest" description="Disordered" evidence="1">
    <location>
        <begin position="146"/>
        <end position="171"/>
    </location>
</feature>
<name>A0A848M6Q8_PAELE</name>
<sequence>MSHVIAGRYTAEMEDSFVVFIIGMRINKLWAVHKWLPVFQAMGPMISELYQNKELGFLNGTFHLSPRGATVIQYWRSFEELEHYARHGEKHLTAWKNFNRKIGTDGSVGIYHESYLVSKGQYEAMYNNMPVYGLAAAGSHLPATGRRETAGQRLGRHSTPAIPSPPDPEQS</sequence>
<keyword evidence="3" id="KW-1185">Reference proteome</keyword>
<dbReference type="InterPro" id="IPR025444">
    <property type="entry name" value="Monooxy_af470"/>
</dbReference>
<dbReference type="EMBL" id="JABBPN010000009">
    <property type="protein sequence ID" value="NMO96316.1"/>
    <property type="molecule type" value="Genomic_DNA"/>
</dbReference>
<comment type="caution">
    <text evidence="2">The sequence shown here is derived from an EMBL/GenBank/DDBJ whole genome shotgun (WGS) entry which is preliminary data.</text>
</comment>
<protein>
    <submittedName>
        <fullName evidence="2">DUF4188 domain-containing protein</fullName>
    </submittedName>
</protein>
<feature type="compositionally biased region" description="Pro residues" evidence="1">
    <location>
        <begin position="162"/>
        <end position="171"/>
    </location>
</feature>